<keyword evidence="2" id="KW-1185">Reference proteome</keyword>
<name>A0ACA9P5Z1_9GLOM</name>
<dbReference type="EMBL" id="CAJVPU010024828">
    <property type="protein sequence ID" value="CAG8693884.1"/>
    <property type="molecule type" value="Genomic_DNA"/>
</dbReference>
<feature type="non-terminal residue" evidence="1">
    <location>
        <position position="1"/>
    </location>
</feature>
<accession>A0ACA9P5Z1</accession>
<protein>
    <submittedName>
        <fullName evidence="1">1783_t:CDS:1</fullName>
    </submittedName>
</protein>
<feature type="non-terminal residue" evidence="1">
    <location>
        <position position="213"/>
    </location>
</feature>
<sequence>MNKIQDNELWANDDFETDSEYDINDNNTEAWQYFKLEGNFTVCQVEITQDGKKKNASVGKKEQVTLEQIIEKVKPHNTNKQNELQAACIEWIVLDSLSFNALRGKGFQRFMKKIDPRFKPPSDKGCKNFIVAAYQDGITKLKMQINETCEYATITTDLWTARSKFGYISITIHWLTPNFEIIDTLLTIERMRYPHTAEKINDYINNKIDEFGL</sequence>
<evidence type="ECO:0000313" key="2">
    <source>
        <dbReference type="Proteomes" id="UP000789702"/>
    </source>
</evidence>
<reference evidence="1" key="1">
    <citation type="submission" date="2021-06" db="EMBL/GenBank/DDBJ databases">
        <authorList>
            <person name="Kallberg Y."/>
            <person name="Tangrot J."/>
            <person name="Rosling A."/>
        </authorList>
    </citation>
    <scope>NUCLEOTIDE SEQUENCE</scope>
    <source>
        <strain evidence="1">IL203A</strain>
    </source>
</reference>
<dbReference type="Proteomes" id="UP000789702">
    <property type="component" value="Unassembled WGS sequence"/>
</dbReference>
<comment type="caution">
    <text evidence="1">The sequence shown here is derived from an EMBL/GenBank/DDBJ whole genome shotgun (WGS) entry which is preliminary data.</text>
</comment>
<evidence type="ECO:0000313" key="1">
    <source>
        <dbReference type="EMBL" id="CAG8693884.1"/>
    </source>
</evidence>
<organism evidence="1 2">
    <name type="scientific">Dentiscutata heterogama</name>
    <dbReference type="NCBI Taxonomy" id="1316150"/>
    <lineage>
        <taxon>Eukaryota</taxon>
        <taxon>Fungi</taxon>
        <taxon>Fungi incertae sedis</taxon>
        <taxon>Mucoromycota</taxon>
        <taxon>Glomeromycotina</taxon>
        <taxon>Glomeromycetes</taxon>
        <taxon>Diversisporales</taxon>
        <taxon>Gigasporaceae</taxon>
        <taxon>Dentiscutata</taxon>
    </lineage>
</organism>
<gene>
    <name evidence="1" type="ORF">DHETER_LOCUS11397</name>
</gene>
<proteinExistence type="predicted"/>